<evidence type="ECO:0000256" key="1">
    <source>
        <dbReference type="SAM" id="Coils"/>
    </source>
</evidence>
<evidence type="ECO:0000313" key="2">
    <source>
        <dbReference type="Proteomes" id="UP000095282"/>
    </source>
</evidence>
<dbReference type="InterPro" id="IPR016197">
    <property type="entry name" value="Chromo-like_dom_sf"/>
</dbReference>
<sequence>MPPALQQKPKTKFIKDEKFICISTDNKPYEAKIVKIITHGGMPMYVVHFKGTNAKKDVKIPIGGEEGKMFKGDLHQYYMSHAPPPLAPMPSRPAVKHEIVERDEEPPQIPPSQSDNTTEMLQKILENLEASDTRNRELQERISTLEQGTSNGPIERILTVSEETIRAESYYLRKQSVVVDAQAKMIEELMKEKKNTETNIMRLVGMVQQQITMTENERKKMIALHHNLLMENQKRLPGAHGFSPLPQNSRLPIMPNMGDAQQIYNLSPQPCIFCDIVGHPSIHCPRYPTLAEKRGRLEEKNLCVRCLAPNTNTTGSKALHDPCPQKDRACPACSHMGLAPPATRHHLLVCPRYHVSTEPIVEFSQPRRSQRQRRATPY</sequence>
<dbReference type="Proteomes" id="UP000095282">
    <property type="component" value="Unplaced"/>
</dbReference>
<feature type="coiled-coil region" evidence="1">
    <location>
        <begin position="121"/>
        <end position="148"/>
    </location>
</feature>
<dbReference type="eggNOG" id="KOG3001">
    <property type="taxonomic scope" value="Eukaryota"/>
</dbReference>
<proteinExistence type="predicted"/>
<keyword evidence="1" id="KW-0175">Coiled coil</keyword>
<reference evidence="3" key="1">
    <citation type="submission" date="2016-11" db="UniProtKB">
        <authorList>
            <consortium name="WormBaseParasite"/>
        </authorList>
    </citation>
    <scope>IDENTIFICATION</scope>
</reference>
<accession>A0A1I7TTM2</accession>
<dbReference type="Gene3D" id="2.30.30.140">
    <property type="match status" value="1"/>
</dbReference>
<dbReference type="SUPFAM" id="SSF54160">
    <property type="entry name" value="Chromo domain-like"/>
    <property type="match status" value="1"/>
</dbReference>
<organism evidence="2 3">
    <name type="scientific">Caenorhabditis tropicalis</name>
    <dbReference type="NCBI Taxonomy" id="1561998"/>
    <lineage>
        <taxon>Eukaryota</taxon>
        <taxon>Metazoa</taxon>
        <taxon>Ecdysozoa</taxon>
        <taxon>Nematoda</taxon>
        <taxon>Chromadorea</taxon>
        <taxon>Rhabditida</taxon>
        <taxon>Rhabditina</taxon>
        <taxon>Rhabditomorpha</taxon>
        <taxon>Rhabditoidea</taxon>
        <taxon>Rhabditidae</taxon>
        <taxon>Peloderinae</taxon>
        <taxon>Caenorhabditis</taxon>
    </lineage>
</organism>
<feature type="coiled-coil region" evidence="1">
    <location>
        <begin position="179"/>
        <end position="206"/>
    </location>
</feature>
<dbReference type="STRING" id="1561998.A0A1I7TTM2"/>
<protein>
    <submittedName>
        <fullName evidence="3">Uncharacterized protein</fullName>
    </submittedName>
</protein>
<name>A0A1I7TTM2_9PELO</name>
<dbReference type="AlphaFoldDB" id="A0A1I7TTM2"/>
<evidence type="ECO:0000313" key="3">
    <source>
        <dbReference type="WBParaSite" id="Csp11.Scaffold629.g11663.t1"/>
    </source>
</evidence>
<dbReference type="WBParaSite" id="Csp11.Scaffold629.g11663.t1">
    <property type="protein sequence ID" value="Csp11.Scaffold629.g11663.t1"/>
    <property type="gene ID" value="Csp11.Scaffold629.g11663"/>
</dbReference>
<keyword evidence="2" id="KW-1185">Reference proteome</keyword>